<dbReference type="Pfam" id="PF00676">
    <property type="entry name" value="E1_dh"/>
    <property type="match status" value="1"/>
</dbReference>
<dbReference type="GO" id="GO:0030976">
    <property type="term" value="F:thiamine pyrophosphate binding"/>
    <property type="evidence" value="ECO:0007669"/>
    <property type="project" value="InterPro"/>
</dbReference>
<dbReference type="Pfam" id="PF02779">
    <property type="entry name" value="Transket_pyr"/>
    <property type="match status" value="1"/>
</dbReference>
<dbReference type="Gene3D" id="3.40.50.12470">
    <property type="match status" value="1"/>
</dbReference>
<evidence type="ECO:0000313" key="8">
    <source>
        <dbReference type="EMBL" id="ADI14031.1"/>
    </source>
</evidence>
<keyword evidence="6" id="KW-0324">Glycolysis</keyword>
<evidence type="ECO:0000256" key="1">
    <source>
        <dbReference type="ARBA" id="ARBA00001964"/>
    </source>
</evidence>
<sequence>MLLNPSSLAFVEALYESFLEDPSSVSDAWRRYFEHNGRNGLGGAYRRPTFAPRSLFNPAPSVAAAPARGEASDAALQQRVGRLVRNYRVRGHIMAQLDPLGMPKAERPPELDPAYYGLEGDLERKVAPDTIPGTGELSVREVIERLQNTYCRSIGAQFMHIDDLAVRKWLQRRMETTENRLELSREEQIRILTKLTDAVIFEEFIQKKYVGVKSFSLEGGESLIPLLDLAIEKAGAQGIKEIVFGMAHRGRLNVLANIMGKSPKQIFREFDDRDAESYRGRGDVKYHLGYSSDWETAEKGSVHLSLCFNPSHLEFVNPVAMGRLRAKQDRVGDRAREQGLTILIHGDAAFIGEGVVQESLNLSELPGYRVGGTLHVIVNNQIGFTTGPSDARSSVYASDVAKMLQVPIFHVNGEDPEAVAQVVNLALDFRREFKRDVVIDLYCYRKYGHNEGDEPAFTQPLLYSAIRKRKGVREGYMERLLKLGKITQEDADKIADARRDLLERELSAARAEDFKPSYQAFEGLWANYRGGCDAEVPEVDTGFPEARLGELLRAQNRFPEGFTPHPKLKRMLDGRLQMASGERPLDWAAGELLAYASLVTSGTPVRLTGQDSLRGTFSHRHAALFDVKTGQPYLPLQHLAPDQAPLEIYNSPLSEAGVLGFEYGYSLDYPDGLVIWEAQFGDFANAAQVIIDQFIASGEEKWRRLSGLVMLLPHGFEGQGPEHSSARLERFLQLCASDNMQVVYPTTPAQIFHLLRRQVLRPWRKPLVVMSPKSLLRHPKAVSPLSDLAEGAFQRVIGDPEVDPAEVRRVLLCSGKVFYDLAAQREAAGRQDVAIIRLEQLYPLSEEVLERALAPFDRAASVRWVQEEPANMGAWSYLRVRFGDTLLGRPFSGLSRPAAASPATGSGGAHKLEQQELLNAAFAD</sequence>
<keyword evidence="5" id="KW-0786">Thiamine pyrophosphate</keyword>
<evidence type="ECO:0000256" key="4">
    <source>
        <dbReference type="ARBA" id="ARBA00023002"/>
    </source>
</evidence>
<dbReference type="InterPro" id="IPR001017">
    <property type="entry name" value="DH_E1"/>
</dbReference>
<dbReference type="Pfam" id="PF16870">
    <property type="entry name" value="OxoGdeHyase_C"/>
    <property type="match status" value="1"/>
</dbReference>
<dbReference type="AlphaFoldDB" id="D7CUP0"/>
<comment type="subunit">
    <text evidence="2">Homodimer. Part of the 2-oxoglutarate dehydrogenase (OGDH) complex composed of E1 (2-oxoglutarate dehydrogenase), E2 (dihydrolipoamide succinyltransferase) and E3 (dihydrolipoamide dehydrogenase); the complex contains multiple copies of the three enzymatic components (E1, E2 and E3).</text>
</comment>
<dbReference type="Gene3D" id="3.40.50.970">
    <property type="match status" value="1"/>
</dbReference>
<dbReference type="eggNOG" id="COG0567">
    <property type="taxonomic scope" value="Bacteria"/>
</dbReference>
<organism evidence="8 9">
    <name type="scientific">Truepera radiovictrix (strain DSM 17093 / CIP 108686 / LMG 22925 / RQ-24)</name>
    <dbReference type="NCBI Taxonomy" id="649638"/>
    <lineage>
        <taxon>Bacteria</taxon>
        <taxon>Thermotogati</taxon>
        <taxon>Deinococcota</taxon>
        <taxon>Deinococci</taxon>
        <taxon>Trueperales</taxon>
        <taxon>Trueperaceae</taxon>
        <taxon>Truepera</taxon>
    </lineage>
</organism>
<keyword evidence="4 8" id="KW-0560">Oxidoreductase</keyword>
<dbReference type="EMBL" id="CP002049">
    <property type="protein sequence ID" value="ADI14031.1"/>
    <property type="molecule type" value="Genomic_DNA"/>
</dbReference>
<evidence type="ECO:0000256" key="5">
    <source>
        <dbReference type="ARBA" id="ARBA00023052"/>
    </source>
</evidence>
<evidence type="ECO:0000256" key="3">
    <source>
        <dbReference type="ARBA" id="ARBA00012280"/>
    </source>
</evidence>
<dbReference type="InterPro" id="IPR031717">
    <property type="entry name" value="ODO-1/KGD_C"/>
</dbReference>
<evidence type="ECO:0000259" key="7">
    <source>
        <dbReference type="SMART" id="SM00861"/>
    </source>
</evidence>
<dbReference type="PIRSF" id="PIRSF000157">
    <property type="entry name" value="Oxoglu_dh_E1"/>
    <property type="match status" value="1"/>
</dbReference>
<dbReference type="Pfam" id="PF16078">
    <property type="entry name" value="2-oxogl_dehyd_N"/>
    <property type="match status" value="1"/>
</dbReference>
<dbReference type="GO" id="GO:0004591">
    <property type="term" value="F:oxoglutarate dehydrogenase (succinyl-transferring) activity"/>
    <property type="evidence" value="ECO:0007669"/>
    <property type="project" value="UniProtKB-EC"/>
</dbReference>
<dbReference type="InterPro" id="IPR011603">
    <property type="entry name" value="2oxoglutarate_DH_E1"/>
</dbReference>
<evidence type="ECO:0000256" key="2">
    <source>
        <dbReference type="ARBA" id="ARBA00011301"/>
    </source>
</evidence>
<dbReference type="NCBIfam" id="NF008907">
    <property type="entry name" value="PRK12270.1"/>
    <property type="match status" value="1"/>
</dbReference>
<dbReference type="NCBIfam" id="NF006914">
    <property type="entry name" value="PRK09404.1"/>
    <property type="match status" value="1"/>
</dbReference>
<dbReference type="InterPro" id="IPR005475">
    <property type="entry name" value="Transketolase-like_Pyr-bd"/>
</dbReference>
<comment type="cofactor">
    <cofactor evidence="1">
        <name>thiamine diphosphate</name>
        <dbReference type="ChEBI" id="CHEBI:58937"/>
    </cofactor>
</comment>
<dbReference type="SUPFAM" id="SSF52518">
    <property type="entry name" value="Thiamin diphosphate-binding fold (THDP-binding)"/>
    <property type="match status" value="2"/>
</dbReference>
<dbReference type="CDD" id="cd02016">
    <property type="entry name" value="TPP_E1_OGDC_like"/>
    <property type="match status" value="1"/>
</dbReference>
<protein>
    <recommendedName>
        <fullName evidence="3">oxoglutarate dehydrogenase (succinyl-transferring)</fullName>
        <ecNumber evidence="3">1.2.4.2</ecNumber>
    </recommendedName>
</protein>
<dbReference type="Proteomes" id="UP000000379">
    <property type="component" value="Chromosome"/>
</dbReference>
<dbReference type="PANTHER" id="PTHR23152:SF4">
    <property type="entry name" value="2-OXOADIPATE DEHYDROGENASE COMPLEX COMPONENT E1"/>
    <property type="match status" value="1"/>
</dbReference>
<dbReference type="GO" id="GO:0006099">
    <property type="term" value="P:tricarboxylic acid cycle"/>
    <property type="evidence" value="ECO:0007669"/>
    <property type="project" value="TreeGrafter"/>
</dbReference>
<dbReference type="FunFam" id="3.40.50.12470:FF:000009">
    <property type="entry name" value="2-oxoglutarate dehydrogenase E1 component"/>
    <property type="match status" value="1"/>
</dbReference>
<dbReference type="RefSeq" id="WP_013177403.1">
    <property type="nucleotide sequence ID" value="NC_014221.1"/>
</dbReference>
<feature type="domain" description="Transketolase-like pyrimidine-binding" evidence="7">
    <location>
        <begin position="585"/>
        <end position="778"/>
    </location>
</feature>
<name>D7CUP0_TRURR</name>
<dbReference type="Gene3D" id="1.10.287.1150">
    <property type="entry name" value="TPP helical domain"/>
    <property type="match status" value="1"/>
</dbReference>
<keyword evidence="9" id="KW-1185">Reference proteome</keyword>
<reference evidence="8 9" key="2">
    <citation type="journal article" date="2011" name="Stand. Genomic Sci.">
        <title>Complete genome sequence of Truepera radiovictrix type strain (RQ-24).</title>
        <authorList>
            <person name="Ivanova N."/>
            <person name="Rohde C."/>
            <person name="Munk C."/>
            <person name="Nolan M."/>
            <person name="Lucas S."/>
            <person name="Del Rio T.G."/>
            <person name="Tice H."/>
            <person name="Deshpande S."/>
            <person name="Cheng J.F."/>
            <person name="Tapia R."/>
            <person name="Han C."/>
            <person name="Goodwin L."/>
            <person name="Pitluck S."/>
            <person name="Liolios K."/>
            <person name="Mavromatis K."/>
            <person name="Mikhailova N."/>
            <person name="Pati A."/>
            <person name="Chen A."/>
            <person name="Palaniappan K."/>
            <person name="Land M."/>
            <person name="Hauser L."/>
            <person name="Chang Y.J."/>
            <person name="Jeffries C.D."/>
            <person name="Brambilla E."/>
            <person name="Rohde M."/>
            <person name="Goker M."/>
            <person name="Tindall B.J."/>
            <person name="Woyke T."/>
            <person name="Bristow J."/>
            <person name="Eisen J.A."/>
            <person name="Markowitz V."/>
            <person name="Hugenholtz P."/>
            <person name="Kyrpides N.C."/>
            <person name="Klenk H.P."/>
            <person name="Lapidus A."/>
        </authorList>
    </citation>
    <scope>NUCLEOTIDE SEQUENCE [LARGE SCALE GENOMIC DNA]</scope>
    <source>
        <strain evidence="9">DSM 17093 / CIP 108686 / LMG 22925 / RQ-24</strain>
    </source>
</reference>
<dbReference type="GO" id="GO:0005829">
    <property type="term" value="C:cytosol"/>
    <property type="evidence" value="ECO:0007669"/>
    <property type="project" value="TreeGrafter"/>
</dbReference>
<evidence type="ECO:0000313" key="9">
    <source>
        <dbReference type="Proteomes" id="UP000000379"/>
    </source>
</evidence>
<dbReference type="InterPro" id="IPR029061">
    <property type="entry name" value="THDP-binding"/>
</dbReference>
<proteinExistence type="predicted"/>
<dbReference type="NCBIfam" id="TIGR00239">
    <property type="entry name" value="2oxo_dh_E1"/>
    <property type="match status" value="1"/>
</dbReference>
<dbReference type="Gene3D" id="3.40.50.11610">
    <property type="entry name" value="Multifunctional 2-oxoglutarate metabolism enzyme, C-terminal domain"/>
    <property type="match status" value="1"/>
</dbReference>
<dbReference type="GO" id="GO:0045252">
    <property type="term" value="C:oxoglutarate dehydrogenase complex"/>
    <property type="evidence" value="ECO:0007669"/>
    <property type="project" value="TreeGrafter"/>
</dbReference>
<accession>D7CUP0</accession>
<dbReference type="EC" id="1.2.4.2" evidence="3"/>
<gene>
    <name evidence="8" type="ordered locus">Trad_0897</name>
</gene>
<reference evidence="9" key="1">
    <citation type="submission" date="2010-05" db="EMBL/GenBank/DDBJ databases">
        <title>The complete genome of Truepera radiovictris DSM 17093.</title>
        <authorList>
            <consortium name="US DOE Joint Genome Institute (JGI-PGF)"/>
            <person name="Lucas S."/>
            <person name="Copeland A."/>
            <person name="Lapidus A."/>
            <person name="Glavina del Rio T."/>
            <person name="Dalin E."/>
            <person name="Tice H."/>
            <person name="Bruce D."/>
            <person name="Goodwin L."/>
            <person name="Pitluck S."/>
            <person name="Kyrpides N."/>
            <person name="Mavromatis K."/>
            <person name="Ovchinnikova G."/>
            <person name="Munk A.C."/>
            <person name="Detter J.C."/>
            <person name="Han C."/>
            <person name="Tapia R."/>
            <person name="Land M."/>
            <person name="Hauser L."/>
            <person name="Markowitz V."/>
            <person name="Cheng J.-F."/>
            <person name="Hugenholtz P."/>
            <person name="Woyke T."/>
            <person name="Wu D."/>
            <person name="Tindall B."/>
            <person name="Pomrenke H.G."/>
            <person name="Brambilla E."/>
            <person name="Klenk H.-P."/>
            <person name="Eisen J.A."/>
        </authorList>
    </citation>
    <scope>NUCLEOTIDE SEQUENCE [LARGE SCALE GENOMIC DNA]</scope>
    <source>
        <strain evidence="9">DSM 17093 / CIP 108686 / LMG 22925 / RQ-24</strain>
    </source>
</reference>
<dbReference type="STRING" id="649638.Trad_0897"/>
<dbReference type="SMART" id="SM00861">
    <property type="entry name" value="Transket_pyr"/>
    <property type="match status" value="1"/>
</dbReference>
<dbReference type="PANTHER" id="PTHR23152">
    <property type="entry name" value="2-OXOGLUTARATE DEHYDROGENASE"/>
    <property type="match status" value="1"/>
</dbReference>
<dbReference type="InterPro" id="IPR032106">
    <property type="entry name" value="2-oxogl_dehyd_N"/>
</dbReference>
<evidence type="ECO:0000256" key="6">
    <source>
        <dbReference type="ARBA" id="ARBA00023152"/>
    </source>
</evidence>
<dbReference type="HOGENOM" id="CLU_004709_1_0_0"/>
<dbReference type="KEGG" id="tra:Trad_0897"/>
<dbReference type="InterPro" id="IPR042179">
    <property type="entry name" value="KGD_C_sf"/>
</dbReference>
<dbReference type="GO" id="GO:0006096">
    <property type="term" value="P:glycolytic process"/>
    <property type="evidence" value="ECO:0007669"/>
    <property type="project" value="UniProtKB-KW"/>
</dbReference>